<dbReference type="RefSeq" id="WP_174715526.1">
    <property type="nucleotide sequence ID" value="NZ_CP054569.1"/>
</dbReference>
<reference evidence="2 4" key="2">
    <citation type="submission" date="2024-05" db="EMBL/GenBank/DDBJ databases">
        <title>Achromobacter denitrificans. BP1, complete genome.</title>
        <authorList>
            <person name="Zhang B."/>
        </authorList>
    </citation>
    <scope>NUCLEOTIDE SEQUENCE [LARGE SCALE GENOMIC DNA]</scope>
    <source>
        <strain evidence="2 4">BP1</strain>
    </source>
</reference>
<dbReference type="InterPro" id="IPR011051">
    <property type="entry name" value="RmlC_Cupin_sf"/>
</dbReference>
<evidence type="ECO:0000313" key="1">
    <source>
        <dbReference type="EMBL" id="QKQ45268.1"/>
    </source>
</evidence>
<dbReference type="EMBL" id="CP054569">
    <property type="protein sequence ID" value="QKQ45268.1"/>
    <property type="molecule type" value="Genomic_DNA"/>
</dbReference>
<sequence length="250" mass="26853">MAIIVGTRERGARNRRALDLGTGAPYYKSEWMEGGSGPGLSPTIFLVEQPSGSILPTHFHRQNEFQVVVSGTGRIGLHGLAPVSVHYAGAYTGYGPVAASEGGLSYFTIRPAFDSGALLASQAREHMIRGPKRQQYAPTVEIEALRKSAANAHATQILMPEAEDGLHCEAWMLPPSSLRPVPVRADTAGVFCLVLEGRISAGEHVLEAWESAYIPVEEDGYPLRADAEGAIVLYMQCPATAAEYRSPPQP</sequence>
<evidence type="ECO:0000313" key="2">
    <source>
        <dbReference type="EMBL" id="XAN14254.1"/>
    </source>
</evidence>
<accession>A0A6N0JEN2</accession>
<evidence type="ECO:0000313" key="4">
    <source>
        <dbReference type="Proteomes" id="UP001446337"/>
    </source>
</evidence>
<reference evidence="1 3" key="1">
    <citation type="submission" date="2020-05" db="EMBL/GenBank/DDBJ databases">
        <title>FDA dAtabase for Regulatory Grade micrObial Sequences (FDA-ARGOS): Supporting development and validation of Infectious Disease Dx tests.</title>
        <authorList>
            <person name="Sproer C."/>
            <person name="Gronow S."/>
            <person name="Severitt S."/>
            <person name="Schroder I."/>
            <person name="Tallon L."/>
            <person name="Sadzewicz L."/>
            <person name="Zhao X."/>
            <person name="Vavikolanu K."/>
            <person name="Mehta A."/>
            <person name="Aluvathingal J."/>
            <person name="Nadendla S."/>
            <person name="Myers T."/>
            <person name="Yan Y."/>
            <person name="Sichtig H."/>
        </authorList>
    </citation>
    <scope>NUCLEOTIDE SEQUENCE [LARGE SCALE GENOMIC DNA]</scope>
    <source>
        <strain evidence="1 3">FDAARGOS_787</strain>
    </source>
</reference>
<organism evidence="1 3">
    <name type="scientific">Achromobacter denitrificans</name>
    <name type="common">Alcaligenes denitrificans</name>
    <dbReference type="NCBI Taxonomy" id="32002"/>
    <lineage>
        <taxon>Bacteria</taxon>
        <taxon>Pseudomonadati</taxon>
        <taxon>Pseudomonadota</taxon>
        <taxon>Betaproteobacteria</taxon>
        <taxon>Burkholderiales</taxon>
        <taxon>Alcaligenaceae</taxon>
        <taxon>Achromobacter</taxon>
    </lineage>
</organism>
<proteinExistence type="predicted"/>
<evidence type="ECO:0000313" key="3">
    <source>
        <dbReference type="Proteomes" id="UP000509782"/>
    </source>
</evidence>
<protein>
    <recommendedName>
        <fullName evidence="5">Cupin domain-containing protein</fullName>
    </recommendedName>
</protein>
<dbReference type="Proteomes" id="UP001446337">
    <property type="component" value="Chromosome"/>
</dbReference>
<dbReference type="SUPFAM" id="SSF51182">
    <property type="entry name" value="RmlC-like cupins"/>
    <property type="match status" value="1"/>
</dbReference>
<dbReference type="EMBL" id="CP154792">
    <property type="protein sequence ID" value="XAN14254.1"/>
    <property type="molecule type" value="Genomic_DNA"/>
</dbReference>
<dbReference type="Proteomes" id="UP000509782">
    <property type="component" value="Chromosome"/>
</dbReference>
<name>A0A6N0JEN2_ACHDE</name>
<evidence type="ECO:0008006" key="5">
    <source>
        <dbReference type="Google" id="ProtNLM"/>
    </source>
</evidence>
<dbReference type="Gene3D" id="2.60.120.10">
    <property type="entry name" value="Jelly Rolls"/>
    <property type="match status" value="1"/>
</dbReference>
<keyword evidence="4" id="KW-1185">Reference proteome</keyword>
<gene>
    <name evidence="2" type="ORF">AAIK43_23075</name>
    <name evidence="1" type="ORF">FOC81_00470</name>
</gene>
<dbReference type="InterPro" id="IPR014710">
    <property type="entry name" value="RmlC-like_jellyroll"/>
</dbReference>
<dbReference type="AlphaFoldDB" id="A0A6N0JEN2"/>